<sequence length="497" mass="57025">MNRKTLLFYSRSELTYLYGSLHEYLKDDFEIVHVAYAREEADILKNQFGIENVIVFKELAAGFTAEKITAERLEEMDQLLMSQSDGNFNLNSALQSNRTSRYIGYEKSLSVALMYYETWNRIFAGRKIDFFIHEPVSLLMNQVAAAVCRRQGGIYSTHILVQGDKDPYNFIMVDQYNGLPVEVSYRYAHLDSAAIQRATPRVQAFLDKFRSSYNVFFSALGAGTAGFKFRNDLRKAVLRQKLKARFRPAHFDPILDNIELFITEDNLNERRLRNVKAYGDIVYDQPAAEDTFYFYPLHLEPEAVVLYWADGLYTNQVKLIENIAAQLPAGVLLYVKDHPHLYGYRDRADYERIQSIPNVKLLAPSIPGKQIIKDCKGVITINGTGGLEALLMNKHVVTFGSAFYNACERVKQVRDIRDLREALYALKDVVYQDNEELYRFVLALLTSEKTGFTDFYGGMHRALKTDLRENAATVAAGLKEFFNHYGNFKSANQEEVQ</sequence>
<organism evidence="1 2">
    <name type="scientific">Taibaiella chishuiensis</name>
    <dbReference type="NCBI Taxonomy" id="1434707"/>
    <lineage>
        <taxon>Bacteria</taxon>
        <taxon>Pseudomonadati</taxon>
        <taxon>Bacteroidota</taxon>
        <taxon>Chitinophagia</taxon>
        <taxon>Chitinophagales</taxon>
        <taxon>Chitinophagaceae</taxon>
        <taxon>Taibaiella</taxon>
    </lineage>
</organism>
<dbReference type="GO" id="GO:0015774">
    <property type="term" value="P:polysaccharide transport"/>
    <property type="evidence" value="ECO:0007669"/>
    <property type="project" value="InterPro"/>
</dbReference>
<evidence type="ECO:0000313" key="1">
    <source>
        <dbReference type="EMBL" id="PSK94452.1"/>
    </source>
</evidence>
<reference evidence="1 2" key="1">
    <citation type="submission" date="2018-03" db="EMBL/GenBank/DDBJ databases">
        <title>Genomic Encyclopedia of Type Strains, Phase III (KMG-III): the genomes of soil and plant-associated and newly described type strains.</title>
        <authorList>
            <person name="Whitman W."/>
        </authorList>
    </citation>
    <scope>NUCLEOTIDE SEQUENCE [LARGE SCALE GENOMIC DNA]</scope>
    <source>
        <strain evidence="1 2">CGMCC 1.12700</strain>
    </source>
</reference>
<dbReference type="RefSeq" id="WP_106521155.1">
    <property type="nucleotide sequence ID" value="NZ_PYGD01000001.1"/>
</dbReference>
<dbReference type="AlphaFoldDB" id="A0A2P8DB58"/>
<dbReference type="InterPro" id="IPR007833">
    <property type="entry name" value="Capsule_polysaccharide_synth"/>
</dbReference>
<evidence type="ECO:0000313" key="2">
    <source>
        <dbReference type="Proteomes" id="UP000240572"/>
    </source>
</evidence>
<proteinExistence type="predicted"/>
<dbReference type="Pfam" id="PF05159">
    <property type="entry name" value="Capsule_synth"/>
    <property type="match status" value="1"/>
</dbReference>
<keyword evidence="2" id="KW-1185">Reference proteome</keyword>
<dbReference type="OrthoDB" id="1432009at2"/>
<name>A0A2P8DB58_9BACT</name>
<protein>
    <submittedName>
        <fullName evidence="1">Capsular polysaccharide biosynthesis protein</fullName>
    </submittedName>
</protein>
<dbReference type="GO" id="GO:0000271">
    <property type="term" value="P:polysaccharide biosynthetic process"/>
    <property type="evidence" value="ECO:0007669"/>
    <property type="project" value="InterPro"/>
</dbReference>
<accession>A0A2P8DB58</accession>
<dbReference type="Proteomes" id="UP000240572">
    <property type="component" value="Unassembled WGS sequence"/>
</dbReference>
<gene>
    <name evidence="1" type="ORF">B0I18_101608</name>
</gene>
<comment type="caution">
    <text evidence="1">The sequence shown here is derived from an EMBL/GenBank/DDBJ whole genome shotgun (WGS) entry which is preliminary data.</text>
</comment>
<dbReference type="EMBL" id="PYGD01000001">
    <property type="protein sequence ID" value="PSK94452.1"/>
    <property type="molecule type" value="Genomic_DNA"/>
</dbReference>